<dbReference type="Proteomes" id="UP001597373">
    <property type="component" value="Unassembled WGS sequence"/>
</dbReference>
<dbReference type="EMBL" id="JBHUIR010000059">
    <property type="protein sequence ID" value="MFD2261064.1"/>
    <property type="molecule type" value="Genomic_DNA"/>
</dbReference>
<organism evidence="2 3">
    <name type="scientific">Chelativorans composti</name>
    <dbReference type="NCBI Taxonomy" id="768533"/>
    <lineage>
        <taxon>Bacteria</taxon>
        <taxon>Pseudomonadati</taxon>
        <taxon>Pseudomonadota</taxon>
        <taxon>Alphaproteobacteria</taxon>
        <taxon>Hyphomicrobiales</taxon>
        <taxon>Phyllobacteriaceae</taxon>
        <taxon>Chelativorans</taxon>
    </lineage>
</organism>
<evidence type="ECO:0000313" key="3">
    <source>
        <dbReference type="Proteomes" id="UP001597373"/>
    </source>
</evidence>
<dbReference type="RefSeq" id="WP_345098542.1">
    <property type="nucleotide sequence ID" value="NZ_BAABGS010000017.1"/>
</dbReference>
<dbReference type="Gene3D" id="3.90.1530.10">
    <property type="entry name" value="Conserved hypothetical protein from pyrococcus furiosus pfu- 392566-001, ParB domain"/>
    <property type="match status" value="1"/>
</dbReference>
<sequence length="224" mass="24681">MNNPTIELWDVEKLIPYEANAKKHSPQQVADLANLIKKAGWTQPIVVDKDGVIIAGHGRRLAALKLKEEGRLPKGLVPVIVRRDLSKAEADALRLADNRVTSTDYDQALIQEELQRLAQELTGDLQIIDLGFDEKELDFTLSDLGEIDDSYFVDDVAEAVEQQKRENEKAIEATDDIAAPIGDALGFKRVTIAQSRQIRELMSAAESRTGKKGVDLLIAALSAV</sequence>
<dbReference type="CDD" id="cd16403">
    <property type="entry name" value="ParB_N_like_MT"/>
    <property type="match status" value="1"/>
</dbReference>
<protein>
    <submittedName>
        <fullName evidence="2">ParB/Srx family N-terminal domain-containing protein</fullName>
    </submittedName>
</protein>
<dbReference type="Pfam" id="PF02195">
    <property type="entry name" value="ParB_N"/>
    <property type="match status" value="1"/>
</dbReference>
<name>A0ABW5DJG6_9HYPH</name>
<evidence type="ECO:0000313" key="2">
    <source>
        <dbReference type="EMBL" id="MFD2261064.1"/>
    </source>
</evidence>
<accession>A0ABW5DJG6</accession>
<dbReference type="SMART" id="SM00470">
    <property type="entry name" value="ParB"/>
    <property type="match status" value="1"/>
</dbReference>
<evidence type="ECO:0000259" key="1">
    <source>
        <dbReference type="SMART" id="SM00470"/>
    </source>
</evidence>
<gene>
    <name evidence="2" type="ORF">ACFSMZ_15045</name>
</gene>
<comment type="caution">
    <text evidence="2">The sequence shown here is derived from an EMBL/GenBank/DDBJ whole genome shotgun (WGS) entry which is preliminary data.</text>
</comment>
<dbReference type="InterPro" id="IPR036086">
    <property type="entry name" value="ParB/Sulfiredoxin_sf"/>
</dbReference>
<feature type="domain" description="ParB-like N-terminal" evidence="1">
    <location>
        <begin position="7"/>
        <end position="99"/>
    </location>
</feature>
<reference evidence="3" key="1">
    <citation type="journal article" date="2019" name="Int. J. Syst. Evol. Microbiol.">
        <title>The Global Catalogue of Microorganisms (GCM) 10K type strain sequencing project: providing services to taxonomists for standard genome sequencing and annotation.</title>
        <authorList>
            <consortium name="The Broad Institute Genomics Platform"/>
            <consortium name="The Broad Institute Genome Sequencing Center for Infectious Disease"/>
            <person name="Wu L."/>
            <person name="Ma J."/>
        </authorList>
    </citation>
    <scope>NUCLEOTIDE SEQUENCE [LARGE SCALE GENOMIC DNA]</scope>
    <source>
        <strain evidence="3">KCTC 23707</strain>
    </source>
</reference>
<dbReference type="SUPFAM" id="SSF110849">
    <property type="entry name" value="ParB/Sulfiredoxin"/>
    <property type="match status" value="1"/>
</dbReference>
<dbReference type="PANTHER" id="PTHR33375">
    <property type="entry name" value="CHROMOSOME-PARTITIONING PROTEIN PARB-RELATED"/>
    <property type="match status" value="1"/>
</dbReference>
<proteinExistence type="predicted"/>
<dbReference type="InterPro" id="IPR003115">
    <property type="entry name" value="ParB_N"/>
</dbReference>
<dbReference type="PANTHER" id="PTHR33375:SF1">
    <property type="entry name" value="CHROMOSOME-PARTITIONING PROTEIN PARB-RELATED"/>
    <property type="match status" value="1"/>
</dbReference>
<keyword evidence="3" id="KW-1185">Reference proteome</keyword>
<dbReference type="InterPro" id="IPR050336">
    <property type="entry name" value="Chromosome_partition/occlusion"/>
</dbReference>